<dbReference type="HOGENOM" id="CLU_3100651_0_0_6"/>
<reference evidence="2" key="1">
    <citation type="journal article" date="2012" name="J. Bacteriol.">
        <title>Genome sequence of the haloalkaliphilic methanotrophic bacterium Methylomicrobium alcaliphilum 20Z.</title>
        <authorList>
            <person name="Vuilleumier S."/>
            <person name="Khmelenina V.N."/>
            <person name="Bringel F."/>
            <person name="Reshetnikov A.S."/>
            <person name="Lajus A."/>
            <person name="Mangenot S."/>
            <person name="Rouy Z."/>
            <person name="Op den Camp H.J."/>
            <person name="Jetten M.S."/>
            <person name="Dispirito A.A."/>
            <person name="Dunfield P."/>
            <person name="Klotz M.G."/>
            <person name="Semrau J.D."/>
            <person name="Stein L.Y."/>
            <person name="Barbe V."/>
            <person name="Medigue C."/>
            <person name="Trotsenko Y.A."/>
            <person name="Kalyuzhnaya M.G."/>
        </authorList>
    </citation>
    <scope>NUCLEOTIDE SEQUENCE [LARGE SCALE GENOMIC DNA]</scope>
    <source>
        <strain evidence="2">DSM 19304 / NCIMB 14124 / VKM B-2133 / 20Z</strain>
    </source>
</reference>
<protein>
    <submittedName>
        <fullName evidence="1">Uncharacterized protein</fullName>
    </submittedName>
</protein>
<dbReference type="EMBL" id="FO082060">
    <property type="protein sequence ID" value="CCE24209.1"/>
    <property type="molecule type" value="Genomic_DNA"/>
</dbReference>
<evidence type="ECO:0000313" key="1">
    <source>
        <dbReference type="EMBL" id="CCE24209.1"/>
    </source>
</evidence>
<name>G4SWJ6_META2</name>
<accession>G4SWJ6</accession>
<dbReference type="Proteomes" id="UP000008315">
    <property type="component" value="Chromosome"/>
</dbReference>
<dbReference type="AlphaFoldDB" id="G4SWJ6"/>
<sequence>MLEKKGRRDKVIVKTLHLKQVVTLPPPLKKGDVHSKALLLFKVMFVQQFPV</sequence>
<proteinExistence type="predicted"/>
<evidence type="ECO:0000313" key="2">
    <source>
        <dbReference type="Proteomes" id="UP000008315"/>
    </source>
</evidence>
<dbReference type="KEGG" id="mah:MEALZ_2531"/>
<keyword evidence="2" id="KW-1185">Reference proteome</keyword>
<gene>
    <name evidence="1" type="ordered locus">MEALZ_2531</name>
</gene>
<organism evidence="1 2">
    <name type="scientific">Methylotuvimicrobium alcaliphilum (strain DSM 19304 / NCIMB 14124 / VKM B-2133 / 20Z)</name>
    <name type="common">Methylomicrobium alcaliphilum</name>
    <dbReference type="NCBI Taxonomy" id="1091494"/>
    <lineage>
        <taxon>Bacteria</taxon>
        <taxon>Pseudomonadati</taxon>
        <taxon>Pseudomonadota</taxon>
        <taxon>Gammaproteobacteria</taxon>
        <taxon>Methylococcales</taxon>
        <taxon>Methylococcaceae</taxon>
        <taxon>Methylotuvimicrobium</taxon>
    </lineage>
</organism>